<comment type="caution">
    <text evidence="1">The sequence shown here is derived from an EMBL/GenBank/DDBJ whole genome shotgun (WGS) entry which is preliminary data.</text>
</comment>
<name>A0A2S5R9G8_9PROT</name>
<dbReference type="Proteomes" id="UP000239425">
    <property type="component" value="Unassembled WGS sequence"/>
</dbReference>
<sequence>MKRDIILIKELHQDLRVDYFDPGNELNKKITNLLQNQKHFTSEEMDTLREIEKMMPHEATLKVVDNIRRLIKIFMNNFSTMLELLNALLTVEYKAPNNEYTKKILEQYQNNTFRSLKNIQDIKNISDKILLTINKIEEDVKQVKM</sequence>
<gene>
    <name evidence="1" type="ORF">HCUR_00499</name>
</gene>
<dbReference type="AlphaFoldDB" id="A0A2S5R9G8"/>
<dbReference type="EMBL" id="PHHC01000079">
    <property type="protein sequence ID" value="PPE03964.1"/>
    <property type="molecule type" value="Genomic_DNA"/>
</dbReference>
<proteinExistence type="predicted"/>
<evidence type="ECO:0000313" key="2">
    <source>
        <dbReference type="Proteomes" id="UP000239425"/>
    </source>
</evidence>
<accession>A0A2S5R9G8</accession>
<protein>
    <submittedName>
        <fullName evidence="1">Uncharacterized protein</fullName>
    </submittedName>
</protein>
<keyword evidence="2" id="KW-1185">Reference proteome</keyword>
<reference evidence="1 2" key="1">
    <citation type="submission" date="2017-11" db="EMBL/GenBank/DDBJ databases">
        <title>Comparative genomic analysis of Holospora spp., intranuclear symbionts of paramecia.</title>
        <authorList>
            <person name="Garushyants S.K."/>
            <person name="Beliavskaya A."/>
            <person name="Malko D.B."/>
            <person name="Logacheva M.D."/>
            <person name="Rautian M.S."/>
            <person name="Gelfand M.S."/>
        </authorList>
    </citation>
    <scope>NUCLEOTIDE SEQUENCE [LARGE SCALE GENOMIC DNA]</scope>
    <source>
        <strain evidence="2">02AZ16</strain>
    </source>
</reference>
<organism evidence="1 2">
    <name type="scientific">Holospora curviuscula</name>
    <dbReference type="NCBI Taxonomy" id="1082868"/>
    <lineage>
        <taxon>Bacteria</taxon>
        <taxon>Pseudomonadati</taxon>
        <taxon>Pseudomonadota</taxon>
        <taxon>Alphaproteobacteria</taxon>
        <taxon>Holosporales</taxon>
        <taxon>Holosporaceae</taxon>
        <taxon>Holospora</taxon>
    </lineage>
</organism>
<evidence type="ECO:0000313" key="1">
    <source>
        <dbReference type="EMBL" id="PPE03964.1"/>
    </source>
</evidence>